<accession>A0ABS2HE12</accession>
<feature type="transmembrane region" description="Helical" evidence="8">
    <location>
        <begin position="251"/>
        <end position="268"/>
    </location>
</feature>
<sequence length="403" mass="42858">MNIDAIYTTLGVLFIVVFLYSVLAEKLEDTIISGPMVFITIGWVLGTSGLGLIGSGTTPTDLRFLVDITLALVLFSDAAHSNLKVVKTQILYPSRMLLIGLPSAIVLGSIVAALLFNQLTLIEAAILGTMLAATDAALGKAVVSNPKVPAPVREGLNIESGLNDGLCVPILLILLTLSNPASEGVTLGHGLYLVAEEVGIGLVVGLSFAFIGAKLLEASAARQWLSEVWVQVTVMAIALSSFYVAQTFHGSGYIAAFSGGLLFGYLLSKKTHQLVLATEGMAELFAMFTWILFGATLLGTLFEHMSWQVVAYAVASLTVIRMLPTYCAFIGTRVPTRERLFMGWFGPRGLASLAFAVLVIDAQVEHSSFIALVVSTTVLFSLVAHGISAKPLAEKLGHIERKS</sequence>
<feature type="transmembrane region" description="Helical" evidence="8">
    <location>
        <begin position="228"/>
        <end position="245"/>
    </location>
</feature>
<dbReference type="PANTHER" id="PTHR32507:SF8">
    <property type="entry name" value="CNH1P"/>
    <property type="match status" value="1"/>
</dbReference>
<keyword evidence="2" id="KW-0813">Transport</keyword>
<feature type="transmembrane region" description="Helical" evidence="8">
    <location>
        <begin position="36"/>
        <end position="56"/>
    </location>
</feature>
<feature type="transmembrane region" description="Helical" evidence="8">
    <location>
        <begin position="198"/>
        <end position="216"/>
    </location>
</feature>
<evidence type="ECO:0000256" key="6">
    <source>
        <dbReference type="ARBA" id="ARBA00023065"/>
    </source>
</evidence>
<evidence type="ECO:0000256" key="1">
    <source>
        <dbReference type="ARBA" id="ARBA00004651"/>
    </source>
</evidence>
<comment type="caution">
    <text evidence="10">The sequence shown here is derived from an EMBL/GenBank/DDBJ whole genome shotgun (WGS) entry which is preliminary data.</text>
</comment>
<comment type="subcellular location">
    <subcellularLocation>
        <location evidence="1">Cell membrane</location>
        <topology evidence="1">Multi-pass membrane protein</topology>
    </subcellularLocation>
</comment>
<evidence type="ECO:0000256" key="7">
    <source>
        <dbReference type="ARBA" id="ARBA00023136"/>
    </source>
</evidence>
<keyword evidence="3" id="KW-0050">Antiport</keyword>
<evidence type="ECO:0000256" key="3">
    <source>
        <dbReference type="ARBA" id="ARBA00022449"/>
    </source>
</evidence>
<evidence type="ECO:0000313" key="11">
    <source>
        <dbReference type="Proteomes" id="UP000809621"/>
    </source>
</evidence>
<feature type="domain" description="Cation/H+ exchanger transmembrane" evidence="9">
    <location>
        <begin position="16"/>
        <end position="395"/>
    </location>
</feature>
<dbReference type="PANTHER" id="PTHR32507">
    <property type="entry name" value="NA(+)/H(+) ANTIPORTER 1"/>
    <property type="match status" value="1"/>
</dbReference>
<feature type="transmembrane region" description="Helical" evidence="8">
    <location>
        <begin position="6"/>
        <end position="24"/>
    </location>
</feature>
<evidence type="ECO:0000259" key="9">
    <source>
        <dbReference type="Pfam" id="PF00999"/>
    </source>
</evidence>
<evidence type="ECO:0000256" key="4">
    <source>
        <dbReference type="ARBA" id="ARBA00022692"/>
    </source>
</evidence>
<evidence type="ECO:0000256" key="8">
    <source>
        <dbReference type="SAM" id="Phobius"/>
    </source>
</evidence>
<evidence type="ECO:0000313" key="10">
    <source>
        <dbReference type="EMBL" id="MBM7035321.1"/>
    </source>
</evidence>
<evidence type="ECO:0000256" key="2">
    <source>
        <dbReference type="ARBA" id="ARBA00022448"/>
    </source>
</evidence>
<keyword evidence="6" id="KW-0406">Ion transport</keyword>
<dbReference type="Proteomes" id="UP000809621">
    <property type="component" value="Unassembled WGS sequence"/>
</dbReference>
<feature type="transmembrane region" description="Helical" evidence="8">
    <location>
        <begin position="280"/>
        <end position="301"/>
    </location>
</feature>
<feature type="transmembrane region" description="Helical" evidence="8">
    <location>
        <begin position="307"/>
        <end position="329"/>
    </location>
</feature>
<keyword evidence="4 8" id="KW-0812">Transmembrane</keyword>
<dbReference type="InterPro" id="IPR006153">
    <property type="entry name" value="Cation/H_exchanger_TM"/>
</dbReference>
<name>A0ABS2HE12_9VIBR</name>
<feature type="transmembrane region" description="Helical" evidence="8">
    <location>
        <begin position="95"/>
        <end position="116"/>
    </location>
</feature>
<proteinExistence type="predicted"/>
<gene>
    <name evidence="10" type="ORF">JQC93_02790</name>
</gene>
<keyword evidence="11" id="KW-1185">Reference proteome</keyword>
<organism evidence="10 11">
    <name type="scientific">Vibrio ulleungensis</name>
    <dbReference type="NCBI Taxonomy" id="2807619"/>
    <lineage>
        <taxon>Bacteria</taxon>
        <taxon>Pseudomonadati</taxon>
        <taxon>Pseudomonadota</taxon>
        <taxon>Gammaproteobacteria</taxon>
        <taxon>Vibrionales</taxon>
        <taxon>Vibrionaceae</taxon>
        <taxon>Vibrio</taxon>
    </lineage>
</organism>
<evidence type="ECO:0000256" key="5">
    <source>
        <dbReference type="ARBA" id="ARBA00022989"/>
    </source>
</evidence>
<reference evidence="10 11" key="1">
    <citation type="submission" date="2021-02" db="EMBL/GenBank/DDBJ databases">
        <authorList>
            <person name="Park J.-S."/>
        </authorList>
    </citation>
    <scope>NUCLEOTIDE SEQUENCE [LARGE SCALE GENOMIC DNA]</scope>
    <source>
        <strain evidence="10 11">188UL20-2</strain>
    </source>
</reference>
<dbReference type="Pfam" id="PF00999">
    <property type="entry name" value="Na_H_Exchanger"/>
    <property type="match status" value="1"/>
</dbReference>
<feature type="transmembrane region" description="Helical" evidence="8">
    <location>
        <begin position="366"/>
        <end position="387"/>
    </location>
</feature>
<dbReference type="EMBL" id="JAFEUM010000001">
    <property type="protein sequence ID" value="MBM7035321.1"/>
    <property type="molecule type" value="Genomic_DNA"/>
</dbReference>
<keyword evidence="7 8" id="KW-0472">Membrane</keyword>
<feature type="transmembrane region" description="Helical" evidence="8">
    <location>
        <begin position="341"/>
        <end position="360"/>
    </location>
</feature>
<protein>
    <submittedName>
        <fullName evidence="10">Cation:proton antiporter</fullName>
    </submittedName>
</protein>
<dbReference type="RefSeq" id="WP_205156931.1">
    <property type="nucleotide sequence ID" value="NZ_JAFEUM010000001.1"/>
</dbReference>
<keyword evidence="5 8" id="KW-1133">Transmembrane helix</keyword>